<sequence length="116" mass="13015">MTAAMVSFLYVDALCVNCGNFQMRALFIVFALLTTAYCLCKVGGKDRSDNEKWVEGSFLKQCLKVGNYGGWRTTILGCMVDSKQIAIGTNVTIGKTTYVCEDVGNGNVRMRYFWHW</sequence>
<reference evidence="3" key="1">
    <citation type="submission" date="2023-07" db="EMBL/GenBank/DDBJ databases">
        <authorList>
            <consortium name="CYATHOMIX"/>
        </authorList>
    </citation>
    <scope>NUCLEOTIDE SEQUENCE</scope>
    <source>
        <strain evidence="3">N/A</strain>
    </source>
</reference>
<feature type="transmembrane region" description="Helical" evidence="1">
    <location>
        <begin position="23"/>
        <end position="40"/>
    </location>
</feature>
<dbReference type="Pfam" id="PF23003">
    <property type="entry name" value="Fn1_2"/>
    <property type="match status" value="1"/>
</dbReference>
<keyword evidence="1" id="KW-1133">Transmembrane helix</keyword>
<evidence type="ECO:0000313" key="3">
    <source>
        <dbReference type="EMBL" id="CAJ0605855.1"/>
    </source>
</evidence>
<accession>A0AA36MCX9</accession>
<evidence type="ECO:0000313" key="4">
    <source>
        <dbReference type="Proteomes" id="UP001176961"/>
    </source>
</evidence>
<protein>
    <recommendedName>
        <fullName evidence="2">Abnormal cell migration protein 18-like fibronectin type I domain-containing protein</fullName>
    </recommendedName>
</protein>
<gene>
    <name evidence="3" type="ORF">CYNAS_LOCUS17838</name>
</gene>
<keyword evidence="4" id="KW-1185">Reference proteome</keyword>
<comment type="caution">
    <text evidence="3">The sequence shown here is derived from an EMBL/GenBank/DDBJ whole genome shotgun (WGS) entry which is preliminary data.</text>
</comment>
<organism evidence="3 4">
    <name type="scientific">Cylicocyclus nassatus</name>
    <name type="common">Nematode worm</name>
    <dbReference type="NCBI Taxonomy" id="53992"/>
    <lineage>
        <taxon>Eukaryota</taxon>
        <taxon>Metazoa</taxon>
        <taxon>Ecdysozoa</taxon>
        <taxon>Nematoda</taxon>
        <taxon>Chromadorea</taxon>
        <taxon>Rhabditida</taxon>
        <taxon>Rhabditina</taxon>
        <taxon>Rhabditomorpha</taxon>
        <taxon>Strongyloidea</taxon>
        <taxon>Strongylidae</taxon>
        <taxon>Cylicocyclus</taxon>
    </lineage>
</organism>
<keyword evidence="1" id="KW-0812">Transmembrane</keyword>
<dbReference type="EMBL" id="CATQJL010000316">
    <property type="protein sequence ID" value="CAJ0605855.1"/>
    <property type="molecule type" value="Genomic_DNA"/>
</dbReference>
<dbReference type="InterPro" id="IPR055119">
    <property type="entry name" value="Mig18_Fn1"/>
</dbReference>
<evidence type="ECO:0000259" key="2">
    <source>
        <dbReference type="Pfam" id="PF23003"/>
    </source>
</evidence>
<keyword evidence="1" id="KW-0472">Membrane</keyword>
<evidence type="ECO:0000256" key="1">
    <source>
        <dbReference type="SAM" id="Phobius"/>
    </source>
</evidence>
<proteinExistence type="predicted"/>
<dbReference type="Proteomes" id="UP001176961">
    <property type="component" value="Unassembled WGS sequence"/>
</dbReference>
<dbReference type="AlphaFoldDB" id="A0AA36MCX9"/>
<name>A0AA36MCX9_CYLNA</name>
<feature type="domain" description="Abnormal cell migration protein 18-like fibronectin type I" evidence="2">
    <location>
        <begin position="40"/>
        <end position="107"/>
    </location>
</feature>